<evidence type="ECO:0000313" key="3">
    <source>
        <dbReference type="Proteomes" id="UP000008901"/>
    </source>
</evidence>
<keyword evidence="3" id="KW-1185">Reference proteome</keyword>
<dbReference type="GeneID" id="40234917"/>
<dbReference type="RefSeq" id="YP_009638136.1">
    <property type="nucleotide sequence ID" value="NC_042333.1"/>
</dbReference>
<dbReference type="EMBL" id="JN408459">
    <property type="protein sequence ID" value="AEL17714.1"/>
    <property type="molecule type" value="Genomic_DNA"/>
</dbReference>
<reference evidence="2 3" key="1">
    <citation type="journal article" date="2012" name="J. Virol.">
        <title>Complete Genome Sequences of 138 Mycobacteriophages.</title>
        <authorList>
            <consortium name="the Science Education Alliance Phage Hunters Advancing Genomics and Evolutionary Science Program"/>
            <consortium name="the KwaZulu-Natal Research Institute for Tuberculosis and HIV Mycobacterial Genetics Course Students"/>
            <consortium name="the Phage Hunters Integrating Research and Education Program"/>
            <person name="Hatfull G.F."/>
        </authorList>
    </citation>
    <scope>NUCLEOTIDE SEQUENCE [LARGE SCALE GENOMIC DNA]</scope>
</reference>
<dbReference type="OrthoDB" id="22240at10239"/>
<name>G1JUM4_9CAUD</name>
<dbReference type="InterPro" id="IPR045958">
    <property type="entry name" value="DUF6378"/>
</dbReference>
<dbReference type="Pfam" id="PF19905">
    <property type="entry name" value="DUF6378"/>
    <property type="match status" value="1"/>
</dbReference>
<accession>G1JUM4</accession>
<organism evidence="2 3">
    <name type="scientific">Mycobacterium phage Cuco</name>
    <dbReference type="NCBI Taxonomy" id="2922992"/>
    <lineage>
        <taxon>Viruses</taxon>
        <taxon>Duplodnaviria</taxon>
        <taxon>Heunggongvirae</taxon>
        <taxon>Uroviricota</taxon>
        <taxon>Caudoviricetes</taxon>
        <taxon>Benedictvirus</taxon>
        <taxon>Benedictvirus cuco</taxon>
    </lineage>
</organism>
<feature type="domain" description="DUF6378" evidence="1">
    <location>
        <begin position="4"/>
        <end position="82"/>
    </location>
</feature>
<sequence>MTETILQEAERLINGERQQQYGEATESFQRIANLWSAYKGVNITELDVVNMMVLLKVSRTQGAYHRDSYVDIAGYAGLGERLYNEQPWVDAEVWDAAEEEPKREPRTWRFPFEIPTEADEIINVVDRNGIEFTNSHYHTAFLLYPVRGEYVEPQGPFREVVVGE</sequence>
<evidence type="ECO:0000259" key="1">
    <source>
        <dbReference type="Pfam" id="PF19905"/>
    </source>
</evidence>
<dbReference type="Proteomes" id="UP000008901">
    <property type="component" value="Segment"/>
</dbReference>
<evidence type="ECO:0000313" key="2">
    <source>
        <dbReference type="EMBL" id="AEL17714.1"/>
    </source>
</evidence>
<proteinExistence type="predicted"/>
<gene>
    <name evidence="2" type="primary">49</name>
    <name evidence="2" type="ORF">CUCO_49</name>
</gene>
<protein>
    <recommendedName>
        <fullName evidence="1">DUF6378 domain-containing protein</fullName>
    </recommendedName>
</protein>